<dbReference type="Gene3D" id="3.90.550.10">
    <property type="entry name" value="Spore Coat Polysaccharide Biosynthesis Protein SpsA, Chain A"/>
    <property type="match status" value="1"/>
</dbReference>
<comment type="caution">
    <text evidence="5">The sequence shown here is derived from an EMBL/GenBank/DDBJ whole genome shotgun (WGS) entry which is preliminary data.</text>
</comment>
<protein>
    <submittedName>
        <fullName evidence="5">Bifunctional UDP-N-acetylglucosamine 2-epimerase/N-acetylmannosamine kinase (UDP-GlcNAc-2-epimerase/ManAc kinase)</fullName>
    </submittedName>
</protein>
<keyword evidence="6" id="KW-1185">Reference proteome</keyword>
<gene>
    <name evidence="5" type="ORF">SCF082_LOCUS35951</name>
</gene>
<dbReference type="Proteomes" id="UP001642464">
    <property type="component" value="Unassembled WGS sequence"/>
</dbReference>
<keyword evidence="5" id="KW-0418">Kinase</keyword>
<dbReference type="InterPro" id="IPR002376">
    <property type="entry name" value="Formyl_transf_N"/>
</dbReference>
<dbReference type="PANTHER" id="PTHR43174:SF3">
    <property type="entry name" value="UDP-N-ACETYLGLUCOSAMINE 2-EPIMERASE"/>
    <property type="match status" value="1"/>
</dbReference>
<evidence type="ECO:0000259" key="4">
    <source>
        <dbReference type="Pfam" id="PF02826"/>
    </source>
</evidence>
<dbReference type="SUPFAM" id="SSF51735">
    <property type="entry name" value="NAD(P)-binding Rossmann-fold domains"/>
    <property type="match status" value="1"/>
</dbReference>
<dbReference type="SUPFAM" id="SSF88713">
    <property type="entry name" value="Glycoside hydrolase/deacetylase"/>
    <property type="match status" value="1"/>
</dbReference>
<dbReference type="CDD" id="cd02513">
    <property type="entry name" value="CMP-NeuAc_Synthase"/>
    <property type="match status" value="1"/>
</dbReference>
<proteinExistence type="predicted"/>
<dbReference type="Gene3D" id="3.40.50.170">
    <property type="entry name" value="Formyl transferase, N-terminal domain"/>
    <property type="match status" value="1"/>
</dbReference>
<dbReference type="Gene3D" id="3.40.50.2000">
    <property type="entry name" value="Glycogen Phosphorylase B"/>
    <property type="match status" value="2"/>
</dbReference>
<name>A0ABP0PCN7_9DINO</name>
<dbReference type="NCBIfam" id="TIGR03568">
    <property type="entry name" value="NeuC_NnaA"/>
    <property type="match status" value="1"/>
</dbReference>
<dbReference type="Pfam" id="PF00551">
    <property type="entry name" value="Formyl_trans_N"/>
    <property type="match status" value="1"/>
</dbReference>
<dbReference type="PROSITE" id="PS00065">
    <property type="entry name" value="D_2_HYDROXYACID_DH_1"/>
    <property type="match status" value="1"/>
</dbReference>
<dbReference type="InterPro" id="IPR006140">
    <property type="entry name" value="D-isomer_DH_NAD-bd"/>
</dbReference>
<organism evidence="5 6">
    <name type="scientific">Durusdinium trenchii</name>
    <dbReference type="NCBI Taxonomy" id="1381693"/>
    <lineage>
        <taxon>Eukaryota</taxon>
        <taxon>Sar</taxon>
        <taxon>Alveolata</taxon>
        <taxon>Dinophyceae</taxon>
        <taxon>Suessiales</taxon>
        <taxon>Symbiodiniaceae</taxon>
        <taxon>Durusdinium</taxon>
    </lineage>
</organism>
<feature type="domain" description="UDP-N-acetylglucosamine 2-epimerase" evidence="3">
    <location>
        <begin position="15"/>
        <end position="323"/>
    </location>
</feature>
<dbReference type="Gene3D" id="3.20.20.370">
    <property type="entry name" value="Glycoside hydrolase/deacetylase"/>
    <property type="match status" value="2"/>
</dbReference>
<sequence length="1225" mass="137020">MVLERFDQPVRVVRNDGFDISGEIYIELEGSTPATMAKSVGFGMMEFASEFHRLKPDMVLIIGDRYEALAAAVAAAYMNIPIVHVQGGEVSGSIDESARHAITKFSQFHVPSTKRSADYLIRMGERPETIITVGCPSSDIARQLDTSLDSEIVNNRGAGIKIDLSKPYFLVLFHPTTTEFGVEAEQMSGLLEVLNSIRVQTLLLWPNIDAGSDHISKMIRVYRSQHDLPWMRTITNLTPENYLKVLANAQCAIGNSSSFVRDAGYFGTPVVLVGKRQQGRETDEHVTRVPTSEERIREAIMKQLEHGRYAPSTLYGDGHVSERDFSPRAIALLKRIGQVDLWQCGNGDLRQALENYDVFWFRLAHRMSREVLTGDIRCRILATPVTGIDHIDLEACAERGIRVVCLRGEYDFLKKVRATAELTLGLTLSLLRHIPDAAESVKSGTWNRDLFRGRELFEKTAGIVGMGRLGNIVAGYFRTFGMKVIGYDPRPDFPLDVAERAETLQELLEKSDVVSIHVKYDEDTRKNLALFAGKPLVARAIETALAAERLDRVVVSSDDSEILQIARDYDPEIVLRRPDEISQDRSLAIEFVHHALGILEGNGEPHFDAVCLIQPSSPLTRPSDVDDTIALLEGSDVDSAVSVSKLDQEFHPLKLKLMQGDLLIPYLEEEKGRMAAHEIPTVYSRNGSVYVTRRRAIDEGKVIGDDCLGHVMPREYSIDINDEIDLAFAEFMLNRQSHILDAIEQQQPLPERALIITLDDGLREQYETALPVVQKLGVPAIFFINTRPIEEGLVSAVHQIHLLRANMNPDLFAEGVKAEALERGIEIDDDADADKATAHYKYDTPEIKRLKYLLNFTLNRQQRDTIISEMFDEFFNHSEKEISEELYMSREQIAELGALELIGNHAHEHLPLGLLDSEHQHQQLSRSGDLLAEWAGYRPYALSYPYGSRDAANRVASQVAIDHGIRFAFTMERAGNPTLEEPLHLARFDSNDVPGGKAKLVAKPEELSDEDREVVDKHFAQRSEAERKLLGNEIAPPNVPRLEVEHGGSNTTEVFDWVQSHEPDYIVLYGTSIIRDPLLSAYDGRIINIHLGLSPYYRGTGTNFWPLVERCPECVGATIHLAVLSVDAGAILRQVRPDAQPGDGAHELGTKTIMAAVAALPSVVELYAASKIEPQKQDLSVGKVFRRKDFHAGAVRALWKNLESGMMEEYLASRTERLANYPIVE</sequence>
<dbReference type="InterPro" id="IPR002509">
    <property type="entry name" value="NODB_dom"/>
</dbReference>
<dbReference type="InterPro" id="IPR036291">
    <property type="entry name" value="NAD(P)-bd_dom_sf"/>
</dbReference>
<dbReference type="InterPro" id="IPR029767">
    <property type="entry name" value="WecB-like"/>
</dbReference>
<dbReference type="InterPro" id="IPR029044">
    <property type="entry name" value="Nucleotide-diphossugar_trans"/>
</dbReference>
<feature type="domain" description="D-isomer specific 2-hydroxyacid dehydrogenase NAD-binding" evidence="4">
    <location>
        <begin position="424"/>
        <end position="526"/>
    </location>
</feature>
<dbReference type="InterPro" id="IPR036477">
    <property type="entry name" value="Formyl_transf_N_sf"/>
</dbReference>
<dbReference type="Gene3D" id="3.40.50.720">
    <property type="entry name" value="NAD(P)-binding Rossmann-like Domain"/>
    <property type="match status" value="2"/>
</dbReference>
<feature type="domain" description="NodB homology" evidence="2">
    <location>
        <begin position="902"/>
        <end position="966"/>
    </location>
</feature>
<dbReference type="GO" id="GO:0016301">
    <property type="term" value="F:kinase activity"/>
    <property type="evidence" value="ECO:0007669"/>
    <property type="project" value="UniProtKB-KW"/>
</dbReference>
<reference evidence="5 6" key="1">
    <citation type="submission" date="2024-02" db="EMBL/GenBank/DDBJ databases">
        <authorList>
            <person name="Chen Y."/>
            <person name="Shah S."/>
            <person name="Dougan E. K."/>
            <person name="Thang M."/>
            <person name="Chan C."/>
        </authorList>
    </citation>
    <scope>NUCLEOTIDE SEQUENCE [LARGE SCALE GENOMIC DNA]</scope>
</reference>
<dbReference type="SUPFAM" id="SSF53756">
    <property type="entry name" value="UDP-Glycosyltransferase/glycogen phosphorylase"/>
    <property type="match status" value="1"/>
</dbReference>
<dbReference type="EMBL" id="CAXAMM010034825">
    <property type="protein sequence ID" value="CAK9073416.1"/>
    <property type="molecule type" value="Genomic_DNA"/>
</dbReference>
<evidence type="ECO:0000259" key="3">
    <source>
        <dbReference type="Pfam" id="PF02350"/>
    </source>
</evidence>
<dbReference type="Pfam" id="PF02350">
    <property type="entry name" value="Epimerase_2"/>
    <property type="match status" value="1"/>
</dbReference>
<dbReference type="InterPro" id="IPR003331">
    <property type="entry name" value="UDP_GlcNAc_Epimerase_2_dom"/>
</dbReference>
<dbReference type="SUPFAM" id="SSF52283">
    <property type="entry name" value="Formate/glycerate dehydrogenase catalytic domain-like"/>
    <property type="match status" value="1"/>
</dbReference>
<dbReference type="Pfam" id="PF01522">
    <property type="entry name" value="Polysacc_deac_1"/>
    <property type="match status" value="2"/>
</dbReference>
<evidence type="ECO:0000259" key="1">
    <source>
        <dbReference type="Pfam" id="PF00551"/>
    </source>
</evidence>
<dbReference type="InterPro" id="IPR020004">
    <property type="entry name" value="UDP-GlcNAc_Epase"/>
</dbReference>
<dbReference type="SUPFAM" id="SSF53328">
    <property type="entry name" value="Formyltransferase"/>
    <property type="match status" value="1"/>
</dbReference>
<keyword evidence="5" id="KW-0808">Transferase</keyword>
<evidence type="ECO:0000313" key="5">
    <source>
        <dbReference type="EMBL" id="CAK9073416.1"/>
    </source>
</evidence>
<feature type="domain" description="Formyl transferase N-terminal" evidence="1">
    <location>
        <begin position="1044"/>
        <end position="1164"/>
    </location>
</feature>
<dbReference type="InterPro" id="IPR011330">
    <property type="entry name" value="Glyco_hydro/deAcase_b/a-brl"/>
</dbReference>
<dbReference type="SUPFAM" id="SSF53448">
    <property type="entry name" value="Nucleotide-diphospho-sugar transferases"/>
    <property type="match status" value="1"/>
</dbReference>
<dbReference type="Pfam" id="PF02826">
    <property type="entry name" value="2-Hacid_dh_C"/>
    <property type="match status" value="1"/>
</dbReference>
<evidence type="ECO:0000313" key="6">
    <source>
        <dbReference type="Proteomes" id="UP001642464"/>
    </source>
</evidence>
<feature type="domain" description="NodB homology" evidence="2">
    <location>
        <begin position="748"/>
        <end position="799"/>
    </location>
</feature>
<dbReference type="PANTHER" id="PTHR43174">
    <property type="entry name" value="UDP-N-ACETYLGLUCOSAMINE 2-EPIMERASE"/>
    <property type="match status" value="1"/>
</dbReference>
<evidence type="ECO:0000259" key="2">
    <source>
        <dbReference type="Pfam" id="PF01522"/>
    </source>
</evidence>
<dbReference type="InterPro" id="IPR029752">
    <property type="entry name" value="D-isomer_DH_CS1"/>
</dbReference>
<accession>A0ABP0PCN7</accession>